<keyword evidence="2" id="KW-0812">Transmembrane</keyword>
<dbReference type="AlphaFoldDB" id="A0A4S2MQ56"/>
<dbReference type="EMBL" id="ML220132">
    <property type="protein sequence ID" value="TGZ79330.1"/>
    <property type="molecule type" value="Genomic_DNA"/>
</dbReference>
<keyword evidence="4" id="KW-1185">Reference proteome</keyword>
<gene>
    <name evidence="3" type="ORF">EX30DRAFT_350292</name>
</gene>
<keyword evidence="2" id="KW-1133">Transmembrane helix</keyword>
<proteinExistence type="predicted"/>
<evidence type="ECO:0000313" key="3">
    <source>
        <dbReference type="EMBL" id="TGZ79330.1"/>
    </source>
</evidence>
<evidence type="ECO:0000256" key="1">
    <source>
        <dbReference type="SAM" id="MobiDB-lite"/>
    </source>
</evidence>
<keyword evidence="2" id="KW-0472">Membrane</keyword>
<accession>A0A4S2MQ56</accession>
<dbReference type="Proteomes" id="UP000298138">
    <property type="component" value="Unassembled WGS sequence"/>
</dbReference>
<evidence type="ECO:0000256" key="2">
    <source>
        <dbReference type="SAM" id="Phobius"/>
    </source>
</evidence>
<feature type="region of interest" description="Disordered" evidence="1">
    <location>
        <begin position="1"/>
        <end position="49"/>
    </location>
</feature>
<reference evidence="3 4" key="1">
    <citation type="submission" date="2019-04" db="EMBL/GenBank/DDBJ databases">
        <title>Comparative genomics and transcriptomics to analyze fruiting body development in filamentous ascomycetes.</title>
        <authorList>
            <consortium name="DOE Joint Genome Institute"/>
            <person name="Lutkenhaus R."/>
            <person name="Traeger S."/>
            <person name="Breuer J."/>
            <person name="Kuo A."/>
            <person name="Lipzen A."/>
            <person name="Pangilinan J."/>
            <person name="Dilworth D."/>
            <person name="Sandor L."/>
            <person name="Poggeler S."/>
            <person name="Barry K."/>
            <person name="Grigoriev I.V."/>
            <person name="Nowrousian M."/>
        </authorList>
    </citation>
    <scope>NUCLEOTIDE SEQUENCE [LARGE SCALE GENOMIC DNA]</scope>
    <source>
        <strain evidence="3 4">CBS 389.68</strain>
    </source>
</reference>
<sequence>MPTPDYQVLITLPTPPTPPNAATSTSAPSFSSTPTLSSRKPSSSSPVSFSQVSATCSRSFSGRSSSVLSAWAAQWGVSSTSSSWTTITARKEFILPLSCPFWCLEAVICCVIILIAGLDGLARMNIRGGFIRGIR</sequence>
<feature type="compositionally biased region" description="Low complexity" evidence="1">
    <location>
        <begin position="20"/>
        <end position="49"/>
    </location>
</feature>
<name>A0A4S2MQ56_9PEZI</name>
<feature type="transmembrane region" description="Helical" evidence="2">
    <location>
        <begin position="93"/>
        <end position="118"/>
    </location>
</feature>
<organism evidence="3 4">
    <name type="scientific">Ascodesmis nigricans</name>
    <dbReference type="NCBI Taxonomy" id="341454"/>
    <lineage>
        <taxon>Eukaryota</taxon>
        <taxon>Fungi</taxon>
        <taxon>Dikarya</taxon>
        <taxon>Ascomycota</taxon>
        <taxon>Pezizomycotina</taxon>
        <taxon>Pezizomycetes</taxon>
        <taxon>Pezizales</taxon>
        <taxon>Ascodesmidaceae</taxon>
        <taxon>Ascodesmis</taxon>
    </lineage>
</organism>
<evidence type="ECO:0000313" key="4">
    <source>
        <dbReference type="Proteomes" id="UP000298138"/>
    </source>
</evidence>
<protein>
    <submittedName>
        <fullName evidence="3">Uncharacterized protein</fullName>
    </submittedName>
</protein>
<dbReference type="InParanoid" id="A0A4S2MQ56"/>